<dbReference type="AlphaFoldDB" id="A0A8D8AK55"/>
<keyword evidence="1" id="KW-0472">Membrane</keyword>
<sequence length="122" mass="14591">MRRTTRMCMRKTRTTRLRWRKSWSRPRRRWSSLRWRRTVGSEDEEQQGFSYSQKMWRDNSYGVLRFIVVCVVYVVPATSSSLPEPFPIHRTLCNNIKAGVLCSCFYLWLIVATLSSQCKECE</sequence>
<protein>
    <submittedName>
        <fullName evidence="2">(northern house mosquito) hypothetical protein</fullName>
    </submittedName>
</protein>
<feature type="transmembrane region" description="Helical" evidence="1">
    <location>
        <begin position="59"/>
        <end position="76"/>
    </location>
</feature>
<proteinExistence type="predicted"/>
<keyword evidence="1" id="KW-0812">Transmembrane</keyword>
<name>A0A8D8AK55_CULPI</name>
<keyword evidence="1" id="KW-1133">Transmembrane helix</keyword>
<feature type="transmembrane region" description="Helical" evidence="1">
    <location>
        <begin position="96"/>
        <end position="114"/>
    </location>
</feature>
<accession>A0A8D8AK55</accession>
<reference evidence="2" key="1">
    <citation type="submission" date="2021-05" db="EMBL/GenBank/DDBJ databases">
        <authorList>
            <person name="Alioto T."/>
            <person name="Alioto T."/>
            <person name="Gomez Garrido J."/>
        </authorList>
    </citation>
    <scope>NUCLEOTIDE SEQUENCE</scope>
</reference>
<evidence type="ECO:0000256" key="1">
    <source>
        <dbReference type="SAM" id="Phobius"/>
    </source>
</evidence>
<dbReference type="EMBL" id="HBUE01330497">
    <property type="protein sequence ID" value="CAG6593036.1"/>
    <property type="molecule type" value="Transcribed_RNA"/>
</dbReference>
<evidence type="ECO:0000313" key="2">
    <source>
        <dbReference type="EMBL" id="CAG6457309.1"/>
    </source>
</evidence>
<dbReference type="EMBL" id="HBUE01223828">
    <property type="protein sequence ID" value="CAG6540965.1"/>
    <property type="molecule type" value="Transcribed_RNA"/>
</dbReference>
<dbReference type="EMBL" id="HBUE01032644">
    <property type="protein sequence ID" value="CAG6457309.1"/>
    <property type="molecule type" value="Transcribed_RNA"/>
</dbReference>
<organism evidence="2">
    <name type="scientific">Culex pipiens</name>
    <name type="common">House mosquito</name>
    <dbReference type="NCBI Taxonomy" id="7175"/>
    <lineage>
        <taxon>Eukaryota</taxon>
        <taxon>Metazoa</taxon>
        <taxon>Ecdysozoa</taxon>
        <taxon>Arthropoda</taxon>
        <taxon>Hexapoda</taxon>
        <taxon>Insecta</taxon>
        <taxon>Pterygota</taxon>
        <taxon>Neoptera</taxon>
        <taxon>Endopterygota</taxon>
        <taxon>Diptera</taxon>
        <taxon>Nematocera</taxon>
        <taxon>Culicoidea</taxon>
        <taxon>Culicidae</taxon>
        <taxon>Culicinae</taxon>
        <taxon>Culicini</taxon>
        <taxon>Culex</taxon>
        <taxon>Culex</taxon>
    </lineage>
</organism>